<dbReference type="InterPro" id="IPR001202">
    <property type="entry name" value="WW_dom"/>
</dbReference>
<feature type="region of interest" description="Disordered" evidence="4">
    <location>
        <begin position="238"/>
        <end position="262"/>
    </location>
</feature>
<evidence type="ECO:0000313" key="9">
    <source>
        <dbReference type="Proteomes" id="UP000054721"/>
    </source>
</evidence>
<feature type="region of interest" description="Disordered" evidence="4">
    <location>
        <begin position="672"/>
        <end position="766"/>
    </location>
</feature>
<dbReference type="Proteomes" id="UP000054721">
    <property type="component" value="Unassembled WGS sequence"/>
</dbReference>
<dbReference type="Pfam" id="PF00595">
    <property type="entry name" value="PDZ"/>
    <property type="match status" value="5"/>
</dbReference>
<evidence type="ECO:0000259" key="5">
    <source>
        <dbReference type="PROSITE" id="PS50020"/>
    </source>
</evidence>
<sequence length="1323" mass="144948">MVKESSTSGHWSAQICDVVLSFVPQEKCPFLVTGGSENGFLLSVAHLRSERLTYLTGEQRLQNDDVLLEARGRKLSGLTSYDAQKWLDHCCERGGPVAVKFLRPGHIVSDLRRFLSMRFPKDSEDHQLQNDIRENVYLKTVPCTTRKPKPGEIDGVDYRFVTKEQFLALERNGDLLESGNLYGTPKPSKLENSANDFDLVNDVFLSDTDDQHPNPHQQGEEKIVPSSEAAVVINSGVGVVSNSNNSSSNNNNNNDNIVPSSNGLLLESDMMTATVVPMDSLAKVDQIEQDTRPLPPNWEMAYTDAGEPYFIDHNTGTTHWTDPRSSDTTDEQQQQSFGASSSNVELLPYGWERVEDPQYGIYYVDHINKKTQYDKPELTTDDAATEAAQRQFSILVNGDLYSNNNNNTSSSSRRFSAINATANCSAVDVVGQSTALGLESPHKLLFTRNPNELRGELITVTLVKGPKGLGFTLVGNDVCSSDEEFLQIKNVLPGGPAYRNGRLRMGDILVHVNEICVLGYTQDEVIRVFQTIAVGQQVELQVCRGYPLLFDPSDPANDFVTQDAYSSVSGSDHSVAASADLAVRVFNTEVRIVKGSMGFGFTIADSPFGQKVKKILDRPRCQGLAEGDILCEVNGNNVRTMNHTEIVDVLRDCPVGRLTTIVVQRLLGMDTENNKDDTLRPKQPPAVPAKPTNRIVNGGELGRPVSLHVDGHSGGTEYNNLRRSKTPTSETTRSAQDRHSMMPELRPRSKTPGPAFNTGRNVPKAGGTLNGYLKNGHDSCRNNPVYENFVRLQQKQQQQISSNNTNTTTTRPMSAVDFRNGRVKTPSSSYFASATPNYVPAAVYTGRYTTRSAVPLSTSGFFHDVAGLENQEAAAYEHVTVNLLRQAAGFGFRLCGGTEENSQVRVGQLVADGAASQDGRLQLDDEIVQIDGHDMLGSSHQRAVQLMNNASKNGHVKLVVRRRRRKQASSEMSRSISMPLASCSRRYPFDVTIARKENEGFGFVIISSVNRAGSAIDPFRQLKRLAPSRPQPIVGRIINGSPAARCGHLRVGDRIVAVNGISILNMPHGDIVNLIKDSGYVVTLSVGSPDAEIDAPSSNYDRTANGTMVGVRLSSNSPTTKSTPKRFSSIESILSELSRASPPICESLEYDCIVVSEPPTPARVRWNSVDGGEQPSTSDFSFITRLLLKLIEDEEYFAVELQRGAKGFGFSIRGGREFSNMPLFVLRIAEGGPADLDHRLQVGDQLLEINGVTTANMTHAEAIELIKRESSVRLLVRRLANVPAQAHDGISNIGYSVPCTMKNMTNGNSLNILPAGSTWVRNA</sequence>
<feature type="domain" description="WW" evidence="5">
    <location>
        <begin position="292"/>
        <end position="325"/>
    </location>
</feature>
<dbReference type="CDD" id="cd00201">
    <property type="entry name" value="WW"/>
    <property type="match status" value="2"/>
</dbReference>
<dbReference type="SMART" id="SM00072">
    <property type="entry name" value="GuKc"/>
    <property type="match status" value="1"/>
</dbReference>
<dbReference type="SUPFAM" id="SSF50156">
    <property type="entry name" value="PDZ domain-like"/>
    <property type="match status" value="5"/>
</dbReference>
<feature type="domain" description="PDZ" evidence="7">
    <location>
        <begin position="1198"/>
        <end position="1268"/>
    </location>
</feature>
<dbReference type="InterPro" id="IPR020590">
    <property type="entry name" value="Guanylate_kinase_CS"/>
</dbReference>
<proteinExistence type="predicted"/>
<dbReference type="Pfam" id="PF00397">
    <property type="entry name" value="WW"/>
    <property type="match status" value="2"/>
</dbReference>
<keyword evidence="8" id="KW-0418">Kinase</keyword>
<dbReference type="InterPro" id="IPR027417">
    <property type="entry name" value="P-loop_NTPase"/>
</dbReference>
<dbReference type="Gene3D" id="2.30.42.10">
    <property type="match status" value="5"/>
</dbReference>
<evidence type="ECO:0000256" key="3">
    <source>
        <dbReference type="ARBA" id="ARBA00023136"/>
    </source>
</evidence>
<dbReference type="PROSITE" id="PS50020">
    <property type="entry name" value="WW_DOMAIN_2"/>
    <property type="match status" value="2"/>
</dbReference>
<feature type="compositionally biased region" description="Basic and acidic residues" evidence="4">
    <location>
        <begin position="735"/>
        <end position="747"/>
    </location>
</feature>
<feature type="compositionally biased region" description="Basic and acidic residues" evidence="4">
    <location>
        <begin position="209"/>
        <end position="223"/>
    </location>
</feature>
<evidence type="ECO:0000259" key="6">
    <source>
        <dbReference type="PROSITE" id="PS50052"/>
    </source>
</evidence>
<name>A0A0V1L9U8_9BILA</name>
<dbReference type="GO" id="GO:0016301">
    <property type="term" value="F:kinase activity"/>
    <property type="evidence" value="ECO:0007669"/>
    <property type="project" value="UniProtKB-KW"/>
</dbReference>
<dbReference type="SMART" id="SM00228">
    <property type="entry name" value="PDZ"/>
    <property type="match status" value="6"/>
</dbReference>
<feature type="compositionally biased region" description="Polar residues" evidence="4">
    <location>
        <begin position="716"/>
        <end position="734"/>
    </location>
</feature>
<dbReference type="Gene3D" id="3.30.63.10">
    <property type="entry name" value="Guanylate Kinase phosphate binding domain"/>
    <property type="match status" value="1"/>
</dbReference>
<dbReference type="CDD" id="cd06734">
    <property type="entry name" value="PDZ4_MAGI-1_3-like"/>
    <property type="match status" value="1"/>
</dbReference>
<organism evidence="8 9">
    <name type="scientific">Trichinella nativa</name>
    <dbReference type="NCBI Taxonomy" id="6335"/>
    <lineage>
        <taxon>Eukaryota</taxon>
        <taxon>Metazoa</taxon>
        <taxon>Ecdysozoa</taxon>
        <taxon>Nematoda</taxon>
        <taxon>Enoplea</taxon>
        <taxon>Dorylaimia</taxon>
        <taxon>Trichinellida</taxon>
        <taxon>Trichinellidae</taxon>
        <taxon>Trichinella</taxon>
    </lineage>
</organism>
<feature type="domain" description="PDZ" evidence="7">
    <location>
        <begin position="459"/>
        <end position="530"/>
    </location>
</feature>
<protein>
    <submittedName>
        <fullName evidence="8">Membrane-associated guanylate kinase, WW and PDZ domain-containing protein 2</fullName>
    </submittedName>
</protein>
<dbReference type="PROSITE" id="PS01159">
    <property type="entry name" value="WW_DOMAIN_1"/>
    <property type="match status" value="1"/>
</dbReference>
<dbReference type="InterPro" id="IPR008145">
    <property type="entry name" value="GK/Ca_channel_bsu"/>
</dbReference>
<dbReference type="InterPro" id="IPR008144">
    <property type="entry name" value="Guanylate_kin-like_dom"/>
</dbReference>
<dbReference type="InterPro" id="IPR036034">
    <property type="entry name" value="PDZ_sf"/>
</dbReference>
<dbReference type="FunFam" id="2.30.42.10:FF:000012">
    <property type="entry name" value="Membrane associated guanylate kinase, WW and PDZ domain containing 1"/>
    <property type="match status" value="1"/>
</dbReference>
<dbReference type="PROSITE" id="PS50052">
    <property type="entry name" value="GUANYLATE_KINASE_2"/>
    <property type="match status" value="1"/>
</dbReference>
<dbReference type="PROSITE" id="PS00856">
    <property type="entry name" value="GUANYLATE_KINASE_1"/>
    <property type="match status" value="1"/>
</dbReference>
<comment type="subcellular location">
    <subcellularLocation>
        <location evidence="1">Membrane</location>
        <topology evidence="1">Peripheral membrane protein</topology>
    </subcellularLocation>
</comment>
<dbReference type="CDD" id="cd06731">
    <property type="entry name" value="PDZ1_MAGI-1_3-like"/>
    <property type="match status" value="1"/>
</dbReference>
<dbReference type="PANTHER" id="PTHR10316">
    <property type="entry name" value="MEMBRANE ASSOCIATED GUANYLATE KINASE-RELATED"/>
    <property type="match status" value="1"/>
</dbReference>
<comment type="caution">
    <text evidence="8">The sequence shown here is derived from an EMBL/GenBank/DDBJ whole genome shotgun (WGS) entry which is preliminary data.</text>
</comment>
<dbReference type="OrthoDB" id="66881at2759"/>
<feature type="region of interest" description="Disordered" evidence="4">
    <location>
        <begin position="315"/>
        <end position="340"/>
    </location>
</feature>
<dbReference type="FunFam" id="2.30.42.10:FF:000144">
    <property type="entry name" value="Membrane associated guanylate kinase, WW and PDZ domain containing 2"/>
    <property type="match status" value="1"/>
</dbReference>
<evidence type="ECO:0000313" key="8">
    <source>
        <dbReference type="EMBL" id="KRZ56119.1"/>
    </source>
</evidence>
<dbReference type="InterPro" id="IPR036020">
    <property type="entry name" value="WW_dom_sf"/>
</dbReference>
<dbReference type="SMART" id="SM00456">
    <property type="entry name" value="WW"/>
    <property type="match status" value="2"/>
</dbReference>
<dbReference type="GO" id="GO:0005737">
    <property type="term" value="C:cytoplasm"/>
    <property type="evidence" value="ECO:0007669"/>
    <property type="project" value="TreeGrafter"/>
</dbReference>
<feature type="region of interest" description="Disordered" evidence="4">
    <location>
        <begin position="205"/>
        <end position="226"/>
    </location>
</feature>
<dbReference type="PANTHER" id="PTHR10316:SF40">
    <property type="entry name" value="LD27118P"/>
    <property type="match status" value="1"/>
</dbReference>
<reference evidence="8 9" key="1">
    <citation type="submission" date="2015-05" db="EMBL/GenBank/DDBJ databases">
        <title>Evolution of Trichinella species and genotypes.</title>
        <authorList>
            <person name="Korhonen P.K."/>
            <person name="Edoardo P."/>
            <person name="Giuseppe L.R."/>
            <person name="Gasser R.B."/>
        </authorList>
    </citation>
    <scope>NUCLEOTIDE SEQUENCE [LARGE SCALE GENOMIC DNA]</scope>
    <source>
        <strain evidence="8">ISS10</strain>
    </source>
</reference>
<dbReference type="FunFam" id="2.30.42.10:FF:000005">
    <property type="entry name" value="Membrane associated guanylate kinase, WW and PDZ domain containing 1"/>
    <property type="match status" value="1"/>
</dbReference>
<dbReference type="CDD" id="cd06735">
    <property type="entry name" value="PDZ5_MAGI-1_3-like"/>
    <property type="match status" value="1"/>
</dbReference>
<dbReference type="Pfam" id="PF00625">
    <property type="entry name" value="Guanylate_kin"/>
    <property type="match status" value="1"/>
</dbReference>
<dbReference type="CDD" id="cd06732">
    <property type="entry name" value="PDZ2_MAGI-1_3-like"/>
    <property type="match status" value="1"/>
</dbReference>
<evidence type="ECO:0000256" key="4">
    <source>
        <dbReference type="SAM" id="MobiDB-lite"/>
    </source>
</evidence>
<dbReference type="InterPro" id="IPR001478">
    <property type="entry name" value="PDZ"/>
</dbReference>
<keyword evidence="8" id="KW-0808">Transferase</keyword>
<dbReference type="SUPFAM" id="SSF51045">
    <property type="entry name" value="WW domain"/>
    <property type="match status" value="2"/>
</dbReference>
<dbReference type="STRING" id="6335.A0A0V1L9U8"/>
<evidence type="ECO:0000256" key="1">
    <source>
        <dbReference type="ARBA" id="ARBA00004170"/>
    </source>
</evidence>
<feature type="domain" description="PDZ" evidence="7">
    <location>
        <begin position="880"/>
        <end position="962"/>
    </location>
</feature>
<accession>A0A0V1L9U8</accession>
<dbReference type="SUPFAM" id="SSF52540">
    <property type="entry name" value="P-loop containing nucleoside triphosphate hydrolases"/>
    <property type="match status" value="1"/>
</dbReference>
<dbReference type="PROSITE" id="PS50106">
    <property type="entry name" value="PDZ"/>
    <property type="match status" value="5"/>
</dbReference>
<dbReference type="GO" id="GO:0007165">
    <property type="term" value="P:signal transduction"/>
    <property type="evidence" value="ECO:0007669"/>
    <property type="project" value="TreeGrafter"/>
</dbReference>
<gene>
    <name evidence="8" type="primary">C50F7.4</name>
    <name evidence="8" type="ORF">T02_8155</name>
</gene>
<keyword evidence="9" id="KW-1185">Reference proteome</keyword>
<keyword evidence="3" id="KW-0472">Membrane</keyword>
<keyword evidence="2" id="KW-0677">Repeat</keyword>
<evidence type="ECO:0000256" key="2">
    <source>
        <dbReference type="ARBA" id="ARBA00022737"/>
    </source>
</evidence>
<feature type="domain" description="PDZ" evidence="7">
    <location>
        <begin position="990"/>
        <end position="1090"/>
    </location>
</feature>
<feature type="domain" description="PDZ" evidence="7">
    <location>
        <begin position="589"/>
        <end position="652"/>
    </location>
</feature>
<dbReference type="GO" id="GO:0016020">
    <property type="term" value="C:membrane"/>
    <property type="evidence" value="ECO:0007669"/>
    <property type="project" value="UniProtKB-SubCell"/>
</dbReference>
<feature type="domain" description="WW" evidence="5">
    <location>
        <begin position="345"/>
        <end position="378"/>
    </location>
</feature>
<evidence type="ECO:0000259" key="7">
    <source>
        <dbReference type="PROSITE" id="PS50106"/>
    </source>
</evidence>
<dbReference type="FunFam" id="2.20.70.10:FF:000001">
    <property type="entry name" value="Membrane-associated guanylate kinase, WW and PDZ domain-containing protein 1"/>
    <property type="match status" value="1"/>
</dbReference>
<dbReference type="Gene3D" id="2.20.70.10">
    <property type="match status" value="2"/>
</dbReference>
<dbReference type="EMBL" id="JYDW01000100">
    <property type="protein sequence ID" value="KRZ56119.1"/>
    <property type="molecule type" value="Genomic_DNA"/>
</dbReference>
<feature type="domain" description="Guanylate kinase-like" evidence="6">
    <location>
        <begin position="95"/>
        <end position="203"/>
    </location>
</feature>